<dbReference type="EMBL" id="CGCX01000466">
    <property type="protein sequence ID" value="CFR76667.1"/>
    <property type="molecule type" value="Genomic_DNA"/>
</dbReference>
<organism evidence="4 5">
    <name type="scientific">Mycobacterium tuberculosis</name>
    <dbReference type="NCBI Taxonomy" id="1773"/>
    <lineage>
        <taxon>Bacteria</taxon>
        <taxon>Bacillati</taxon>
        <taxon>Actinomycetota</taxon>
        <taxon>Actinomycetes</taxon>
        <taxon>Mycobacteriales</taxon>
        <taxon>Mycobacteriaceae</taxon>
        <taxon>Mycobacterium</taxon>
        <taxon>Mycobacterium tuberculosis complex</taxon>
    </lineage>
</organism>
<protein>
    <submittedName>
        <fullName evidence="4">Uncharacterized protein</fullName>
    </submittedName>
</protein>
<evidence type="ECO:0000313" key="2">
    <source>
        <dbReference type="EMBL" id="CFR76667.1"/>
    </source>
</evidence>
<evidence type="ECO:0000313" key="6">
    <source>
        <dbReference type="Proteomes" id="UP000045842"/>
    </source>
</evidence>
<dbReference type="Proteomes" id="UP000045842">
    <property type="component" value="Unassembled WGS sequence"/>
</dbReference>
<evidence type="ECO:0000313" key="4">
    <source>
        <dbReference type="EMBL" id="COY85999.1"/>
    </source>
</evidence>
<gene>
    <name evidence="2" type="ORF">ERS007657_01499</name>
    <name evidence="3" type="ORF">ERS007679_02791</name>
    <name evidence="4" type="ORF">ERS007739_03154</name>
</gene>
<proteinExistence type="predicted"/>
<feature type="region of interest" description="Disordered" evidence="1">
    <location>
        <begin position="1"/>
        <end position="35"/>
    </location>
</feature>
<evidence type="ECO:0000313" key="5">
    <source>
        <dbReference type="Proteomes" id="UP000039021"/>
    </source>
</evidence>
<dbReference type="AlphaFoldDB" id="A0A655CKN9"/>
<name>A0A655CKN9_MYCTX</name>
<dbReference type="Proteomes" id="UP000039021">
    <property type="component" value="Unassembled WGS sequence"/>
</dbReference>
<dbReference type="Proteomes" id="UP000046680">
    <property type="component" value="Unassembled WGS sequence"/>
</dbReference>
<evidence type="ECO:0000313" key="3">
    <source>
        <dbReference type="EMBL" id="COV96255.1"/>
    </source>
</evidence>
<reference evidence="4" key="2">
    <citation type="submission" date="2015-03" db="EMBL/GenBank/DDBJ databases">
        <authorList>
            <consortium name="Pathogen Informatics"/>
            <person name="Murphy D."/>
        </authorList>
    </citation>
    <scope>NUCLEOTIDE SEQUENCE</scope>
    <source>
        <strain evidence="4">N09902308</strain>
    </source>
</reference>
<dbReference type="EMBL" id="CSAD01000424">
    <property type="protein sequence ID" value="COV96255.1"/>
    <property type="molecule type" value="Genomic_DNA"/>
</dbReference>
<reference evidence="5 6" key="1">
    <citation type="submission" date="2015-03" db="EMBL/GenBank/DDBJ databases">
        <authorList>
            <consortium name="Pathogen Informatics"/>
        </authorList>
    </citation>
    <scope>NUCLEOTIDE SEQUENCE [LARGE SCALE GENOMIC DNA]</scope>
    <source>
        <strain evidence="2 7">C09601061</strain>
        <strain evidence="3 6">G09801536</strain>
        <strain evidence="5">N09902308</strain>
    </source>
</reference>
<evidence type="ECO:0000313" key="7">
    <source>
        <dbReference type="Proteomes" id="UP000046680"/>
    </source>
</evidence>
<accession>A0A655CKN9</accession>
<feature type="compositionally biased region" description="Polar residues" evidence="1">
    <location>
        <begin position="1"/>
        <end position="12"/>
    </location>
</feature>
<dbReference type="EMBL" id="CSBK01001579">
    <property type="protein sequence ID" value="COY85999.1"/>
    <property type="molecule type" value="Genomic_DNA"/>
</dbReference>
<feature type="compositionally biased region" description="Polar residues" evidence="1">
    <location>
        <begin position="21"/>
        <end position="35"/>
    </location>
</feature>
<evidence type="ECO:0000256" key="1">
    <source>
        <dbReference type="SAM" id="MobiDB-lite"/>
    </source>
</evidence>
<sequence length="90" mass="9608">MIISADNRSACSPTLARRSSRSTSPLSWQSTTTTRMPAKAADAALVPCALDGIRQMSRCGSPRLAWYSWIANRPAYSPCEPALGCSDTAS</sequence>